<dbReference type="Proteomes" id="UP000809829">
    <property type="component" value="Unassembled WGS sequence"/>
</dbReference>
<dbReference type="EMBL" id="JAFBFC010000003">
    <property type="protein sequence ID" value="MBM7703243.1"/>
    <property type="molecule type" value="Genomic_DNA"/>
</dbReference>
<reference evidence="1 2" key="1">
    <citation type="submission" date="2021-01" db="EMBL/GenBank/DDBJ databases">
        <title>Genomic Encyclopedia of Type Strains, Phase IV (KMG-IV): sequencing the most valuable type-strain genomes for metagenomic binning, comparative biology and taxonomic classification.</title>
        <authorList>
            <person name="Goeker M."/>
        </authorList>
    </citation>
    <scope>NUCLEOTIDE SEQUENCE [LARGE SCALE GENOMIC DNA]</scope>
    <source>
        <strain evidence="1 2">DSM 104297</strain>
    </source>
</reference>
<keyword evidence="2" id="KW-1185">Reference proteome</keyword>
<dbReference type="RefSeq" id="WP_205186840.1">
    <property type="nucleotide sequence ID" value="NZ_JAFBFC010000003.1"/>
</dbReference>
<protein>
    <submittedName>
        <fullName evidence="1">Uncharacterized protein</fullName>
    </submittedName>
</protein>
<evidence type="ECO:0000313" key="2">
    <source>
        <dbReference type="Proteomes" id="UP000809829"/>
    </source>
</evidence>
<accession>A0ABS2QUS2</accession>
<sequence>MYRSQVNGQEIILLFSLKETSTVRTSEEKESVYKRILQLGDKLLSFNDGTSFTIGDPLGLIVAQVKKSDLTTIYIEHIIDKQFMYHEDQPNNQIII</sequence>
<organism evidence="1 2">
    <name type="scientific">Priestia iocasae</name>
    <dbReference type="NCBI Taxonomy" id="2291674"/>
    <lineage>
        <taxon>Bacteria</taxon>
        <taxon>Bacillati</taxon>
        <taxon>Bacillota</taxon>
        <taxon>Bacilli</taxon>
        <taxon>Bacillales</taxon>
        <taxon>Bacillaceae</taxon>
        <taxon>Priestia</taxon>
    </lineage>
</organism>
<gene>
    <name evidence="1" type="ORF">JOC83_002090</name>
</gene>
<name>A0ABS2QUS2_9BACI</name>
<proteinExistence type="predicted"/>
<evidence type="ECO:0000313" key="1">
    <source>
        <dbReference type="EMBL" id="MBM7703243.1"/>
    </source>
</evidence>
<comment type="caution">
    <text evidence="1">The sequence shown here is derived from an EMBL/GenBank/DDBJ whole genome shotgun (WGS) entry which is preliminary data.</text>
</comment>